<dbReference type="OrthoDB" id="3364608at2759"/>
<keyword evidence="3" id="KW-1185">Reference proteome</keyword>
<proteinExistence type="predicted"/>
<gene>
    <name evidence="2" type="ORF">H0H81_002139</name>
</gene>
<accession>A0A9P7GGW5</accession>
<dbReference type="AlphaFoldDB" id="A0A9P7GGW5"/>
<evidence type="ECO:0000256" key="1">
    <source>
        <dbReference type="SAM" id="MobiDB-lite"/>
    </source>
</evidence>
<sequence length="396" mass="42865">MTMALPPVSRRLKRSASTASLPTPPRTRHRRSKGRTARGAYDTESDSDAVSDSDSEDKKGIKGRVGDNGNKKRRVGTSSAAEADEEAFWLSGHKSEGDVPNAGTELLKPAAEDQEKDAEKDADAKDKGPLLYRRRLAAAASTSSVGSAPVSPPPSNRRMVKRNHSKVLLSPRTPPQRQSQRLAAVSAKGKAKGMQGIFPQRDSPNNPFLVEGEEAEVAASPETTASGDPSPRTPKPERPTVTYVFRGVRGTFPNPLYDHEKNRPRSPSARSRLPVEDPDYSPSEHCPPVVLFPPAAPRKSRRLAGVARSLEEELRGRSLTSDAKGKGRVTGSPDRGSERGRTRERGRTMLRGRRGASVGDSDDAGSGDEDLDKEEQDLRLSIKPMKLDFAAVVGEK</sequence>
<feature type="region of interest" description="Disordered" evidence="1">
    <location>
        <begin position="1"/>
        <end position="380"/>
    </location>
</feature>
<reference evidence="2" key="1">
    <citation type="submission" date="2021-02" db="EMBL/GenBank/DDBJ databases">
        <authorList>
            <person name="Nieuwenhuis M."/>
            <person name="Van De Peppel L.J.J."/>
        </authorList>
    </citation>
    <scope>NUCLEOTIDE SEQUENCE</scope>
    <source>
        <strain evidence="2">D49</strain>
    </source>
</reference>
<dbReference type="Proteomes" id="UP000717328">
    <property type="component" value="Unassembled WGS sequence"/>
</dbReference>
<dbReference type="EMBL" id="JABCKI010000720">
    <property type="protein sequence ID" value="KAG5649761.1"/>
    <property type="molecule type" value="Genomic_DNA"/>
</dbReference>
<comment type="caution">
    <text evidence="2">The sequence shown here is derived from an EMBL/GenBank/DDBJ whole genome shotgun (WGS) entry which is preliminary data.</text>
</comment>
<organism evidence="2 3">
    <name type="scientific">Sphagnurus paluster</name>
    <dbReference type="NCBI Taxonomy" id="117069"/>
    <lineage>
        <taxon>Eukaryota</taxon>
        <taxon>Fungi</taxon>
        <taxon>Dikarya</taxon>
        <taxon>Basidiomycota</taxon>
        <taxon>Agaricomycotina</taxon>
        <taxon>Agaricomycetes</taxon>
        <taxon>Agaricomycetidae</taxon>
        <taxon>Agaricales</taxon>
        <taxon>Tricholomatineae</taxon>
        <taxon>Lyophyllaceae</taxon>
        <taxon>Sphagnurus</taxon>
    </lineage>
</organism>
<feature type="compositionally biased region" description="Basic and acidic residues" evidence="1">
    <location>
        <begin position="335"/>
        <end position="347"/>
    </location>
</feature>
<feature type="compositionally biased region" description="Acidic residues" evidence="1">
    <location>
        <begin position="360"/>
        <end position="375"/>
    </location>
</feature>
<reference evidence="2" key="2">
    <citation type="submission" date="2021-10" db="EMBL/GenBank/DDBJ databases">
        <title>Phylogenomics reveals ancestral predisposition of the termite-cultivated fungus Termitomyces towards a domesticated lifestyle.</title>
        <authorList>
            <person name="Auxier B."/>
            <person name="Grum-Grzhimaylo A."/>
            <person name="Cardenas M.E."/>
            <person name="Lodge J.D."/>
            <person name="Laessoe T."/>
            <person name="Pedersen O."/>
            <person name="Smith M.E."/>
            <person name="Kuyper T.W."/>
            <person name="Franco-Molano E.A."/>
            <person name="Baroni T.J."/>
            <person name="Aanen D.K."/>
        </authorList>
    </citation>
    <scope>NUCLEOTIDE SEQUENCE</scope>
    <source>
        <strain evidence="2">D49</strain>
    </source>
</reference>
<evidence type="ECO:0000313" key="3">
    <source>
        <dbReference type="Proteomes" id="UP000717328"/>
    </source>
</evidence>
<name>A0A9P7GGW5_9AGAR</name>
<evidence type="ECO:0000313" key="2">
    <source>
        <dbReference type="EMBL" id="KAG5649761.1"/>
    </source>
</evidence>
<feature type="compositionally biased region" description="Basic residues" evidence="1">
    <location>
        <begin position="26"/>
        <end position="36"/>
    </location>
</feature>
<feature type="compositionally biased region" description="Basic and acidic residues" evidence="1">
    <location>
        <begin position="110"/>
        <end position="128"/>
    </location>
</feature>
<protein>
    <submittedName>
        <fullName evidence="2">Uncharacterized protein</fullName>
    </submittedName>
</protein>
<feature type="compositionally biased region" description="Low complexity" evidence="1">
    <location>
        <begin position="137"/>
        <end position="149"/>
    </location>
</feature>
<feature type="compositionally biased region" description="Acidic residues" evidence="1">
    <location>
        <begin position="43"/>
        <end position="55"/>
    </location>
</feature>